<evidence type="ECO:0000256" key="1">
    <source>
        <dbReference type="ARBA" id="ARBA00006464"/>
    </source>
</evidence>
<dbReference type="PANTHER" id="PTHR30576">
    <property type="entry name" value="COLANIC BIOSYNTHESIS UDP-GLUCOSE LIPID CARRIER TRANSFERASE"/>
    <property type="match status" value="1"/>
</dbReference>
<evidence type="ECO:0000313" key="4">
    <source>
        <dbReference type="EMBL" id="MCG2613991.1"/>
    </source>
</evidence>
<name>A0ABS9KNW5_9BACT</name>
<sequence>MYSIIKRFFDIIFSLLALIILSPLLIPIVILLLLTGEHEVFYLQDRVGYRNKIFRIWKFATMLKNSPNMGSGDVTTRNDPRVTFMGKFLRMSKLNELPQLINILKGDMSFVGPRPLMKAGFDRYSDEMKEKVYRARPGLTGIGSVVFRDEELIITQSSLPPHECYRLVILPYKGAVEVWYQQHFSFYTDFMILFLTAWQIISPKSELVYRIFPSLPPRSF</sequence>
<keyword evidence="2" id="KW-0812">Transmembrane</keyword>
<dbReference type="Pfam" id="PF02397">
    <property type="entry name" value="Bac_transf"/>
    <property type="match status" value="1"/>
</dbReference>
<keyword evidence="2" id="KW-0472">Membrane</keyword>
<keyword evidence="5" id="KW-1185">Reference proteome</keyword>
<evidence type="ECO:0000313" key="5">
    <source>
        <dbReference type="Proteomes" id="UP001165367"/>
    </source>
</evidence>
<protein>
    <submittedName>
        <fullName evidence="4">Sugar transferase</fullName>
    </submittedName>
</protein>
<accession>A0ABS9KNW5</accession>
<comment type="similarity">
    <text evidence="1">Belongs to the bacterial sugar transferase family.</text>
</comment>
<dbReference type="PANTHER" id="PTHR30576:SF20">
    <property type="entry name" value="QUINOVOSAMINEPHOSPHOTRANSFERAE-RELATED"/>
    <property type="match status" value="1"/>
</dbReference>
<feature type="transmembrane region" description="Helical" evidence="2">
    <location>
        <begin position="12"/>
        <end position="34"/>
    </location>
</feature>
<dbReference type="RefSeq" id="WP_237869989.1">
    <property type="nucleotide sequence ID" value="NZ_JAKLTR010000003.1"/>
</dbReference>
<organism evidence="4 5">
    <name type="scientific">Terrimonas ginsenosidimutans</name>
    <dbReference type="NCBI Taxonomy" id="2908004"/>
    <lineage>
        <taxon>Bacteria</taxon>
        <taxon>Pseudomonadati</taxon>
        <taxon>Bacteroidota</taxon>
        <taxon>Chitinophagia</taxon>
        <taxon>Chitinophagales</taxon>
        <taxon>Chitinophagaceae</taxon>
        <taxon>Terrimonas</taxon>
    </lineage>
</organism>
<evidence type="ECO:0000256" key="2">
    <source>
        <dbReference type="SAM" id="Phobius"/>
    </source>
</evidence>
<proteinExistence type="inferred from homology"/>
<dbReference type="EMBL" id="JAKLTR010000003">
    <property type="protein sequence ID" value="MCG2613991.1"/>
    <property type="molecule type" value="Genomic_DNA"/>
</dbReference>
<comment type="caution">
    <text evidence="4">The sequence shown here is derived from an EMBL/GenBank/DDBJ whole genome shotgun (WGS) entry which is preliminary data.</text>
</comment>
<reference evidence="4" key="1">
    <citation type="submission" date="2022-01" db="EMBL/GenBank/DDBJ databases">
        <authorList>
            <person name="Jo J.-H."/>
            <person name="Im W.-T."/>
        </authorList>
    </citation>
    <scope>NUCLEOTIDE SEQUENCE</scope>
    <source>
        <strain evidence="4">NA20</strain>
    </source>
</reference>
<dbReference type="GO" id="GO:0016740">
    <property type="term" value="F:transferase activity"/>
    <property type="evidence" value="ECO:0007669"/>
    <property type="project" value="UniProtKB-KW"/>
</dbReference>
<feature type="domain" description="Bacterial sugar transferase" evidence="3">
    <location>
        <begin position="6"/>
        <end position="201"/>
    </location>
</feature>
<dbReference type="Proteomes" id="UP001165367">
    <property type="component" value="Unassembled WGS sequence"/>
</dbReference>
<dbReference type="InterPro" id="IPR003362">
    <property type="entry name" value="Bact_transf"/>
</dbReference>
<keyword evidence="4" id="KW-0808">Transferase</keyword>
<keyword evidence="2" id="KW-1133">Transmembrane helix</keyword>
<evidence type="ECO:0000259" key="3">
    <source>
        <dbReference type="Pfam" id="PF02397"/>
    </source>
</evidence>
<gene>
    <name evidence="4" type="ORF">LZZ85_06850</name>
</gene>